<dbReference type="EMBL" id="NPIC01000003">
    <property type="protein sequence ID" value="RDL37768.1"/>
    <property type="molecule type" value="Genomic_DNA"/>
</dbReference>
<dbReference type="InterPro" id="IPR016636">
    <property type="entry name" value="3-oxo-5-alpha-steroid_4-DH"/>
</dbReference>
<evidence type="ECO:0000256" key="5">
    <source>
        <dbReference type="ARBA" id="ARBA00023136"/>
    </source>
</evidence>
<keyword evidence="5 6" id="KW-0472">Membrane</keyword>
<dbReference type="PIRSF" id="PIRSF015596">
    <property type="entry name" value="5_alpha-SR2"/>
    <property type="match status" value="1"/>
</dbReference>
<feature type="transmembrane region" description="Helical" evidence="6">
    <location>
        <begin position="96"/>
        <end position="118"/>
    </location>
</feature>
<reference evidence="8 9" key="1">
    <citation type="journal article" date="2018" name="IMA Fungus">
        <title>IMA Genome-F 9: Draft genome sequence of Annulohypoxylon stygium, Aspergillus mulundensis, Berkeleyomyces basicola (syn. Thielaviopsis basicola), Ceratocystis smalleyi, two Cercospora beticola strains, Coleophoma cylindrospora, Fusarium fracticaudum, Phialophora cf. hyalina, and Morchella septimelata.</title>
        <authorList>
            <person name="Wingfield B.D."/>
            <person name="Bills G.F."/>
            <person name="Dong Y."/>
            <person name="Huang W."/>
            <person name="Nel W.J."/>
            <person name="Swalarsk-Parry B.S."/>
            <person name="Vaghefi N."/>
            <person name="Wilken P.M."/>
            <person name="An Z."/>
            <person name="de Beer Z.W."/>
            <person name="De Vos L."/>
            <person name="Chen L."/>
            <person name="Duong T.A."/>
            <person name="Gao Y."/>
            <person name="Hammerbacher A."/>
            <person name="Kikkert J.R."/>
            <person name="Li Y."/>
            <person name="Li H."/>
            <person name="Li K."/>
            <person name="Li Q."/>
            <person name="Liu X."/>
            <person name="Ma X."/>
            <person name="Naidoo K."/>
            <person name="Pethybridge S.J."/>
            <person name="Sun J."/>
            <person name="Steenkamp E.T."/>
            <person name="van der Nest M.A."/>
            <person name="van Wyk S."/>
            <person name="Wingfield M.J."/>
            <person name="Xiong C."/>
            <person name="Yue Q."/>
            <person name="Zhang X."/>
        </authorList>
    </citation>
    <scope>NUCLEOTIDE SEQUENCE [LARGE SCALE GENOMIC DNA]</scope>
    <source>
        <strain evidence="8 9">BP 5553</strain>
    </source>
</reference>
<dbReference type="GO" id="GO:0008202">
    <property type="term" value="P:steroid metabolic process"/>
    <property type="evidence" value="ECO:0007669"/>
    <property type="project" value="InterPro"/>
</dbReference>
<dbReference type="AlphaFoldDB" id="A0A370TQH3"/>
<comment type="subcellular location">
    <subcellularLocation>
        <location evidence="1">Membrane</location>
        <topology evidence="1">Multi-pass membrane protein</topology>
    </subcellularLocation>
</comment>
<evidence type="ECO:0000313" key="8">
    <source>
        <dbReference type="EMBL" id="RDL37768.1"/>
    </source>
</evidence>
<organism evidence="8 9">
    <name type="scientific">Venustampulla echinocandica</name>
    <dbReference type="NCBI Taxonomy" id="2656787"/>
    <lineage>
        <taxon>Eukaryota</taxon>
        <taxon>Fungi</taxon>
        <taxon>Dikarya</taxon>
        <taxon>Ascomycota</taxon>
        <taxon>Pezizomycotina</taxon>
        <taxon>Leotiomycetes</taxon>
        <taxon>Helotiales</taxon>
        <taxon>Pleuroascaceae</taxon>
        <taxon>Venustampulla</taxon>
    </lineage>
</organism>
<dbReference type="InterPro" id="IPR001104">
    <property type="entry name" value="3-oxo-5_a-steroid_4-DH_C"/>
</dbReference>
<evidence type="ECO:0000256" key="3">
    <source>
        <dbReference type="ARBA" id="ARBA00022692"/>
    </source>
</evidence>
<proteinExistence type="inferred from homology"/>
<accession>A0A370TQH3</accession>
<dbReference type="GeneID" id="43598050"/>
<dbReference type="STRING" id="2656787.A0A370TQH3"/>
<dbReference type="GO" id="GO:0003865">
    <property type="term" value="F:3-oxo-5-alpha-steroid 4-dehydrogenase activity"/>
    <property type="evidence" value="ECO:0007669"/>
    <property type="project" value="InterPro"/>
</dbReference>
<gene>
    <name evidence="8" type="ORF">BP5553_05201</name>
</gene>
<dbReference type="Pfam" id="PF02544">
    <property type="entry name" value="Steroid_dh"/>
    <property type="match status" value="1"/>
</dbReference>
<dbReference type="Proteomes" id="UP000254866">
    <property type="component" value="Unassembled WGS sequence"/>
</dbReference>
<dbReference type="PROSITE" id="PS50244">
    <property type="entry name" value="S5A_REDUCTASE"/>
    <property type="match status" value="1"/>
</dbReference>
<evidence type="ECO:0000256" key="1">
    <source>
        <dbReference type="ARBA" id="ARBA00004141"/>
    </source>
</evidence>
<dbReference type="OrthoDB" id="5788137at2759"/>
<comment type="caution">
    <text evidence="8">The sequence shown here is derived from an EMBL/GenBank/DDBJ whole genome shotgun (WGS) entry which is preliminary data.</text>
</comment>
<evidence type="ECO:0000259" key="7">
    <source>
        <dbReference type="Pfam" id="PF02544"/>
    </source>
</evidence>
<sequence>MYRKIAALQWIISWYGAGKTSTNSSFNIPGKIAWITMEVPGFMTVLYIVNTLPAELGISDLPWQNKAMAGLFTIHYINRAILGPLLAPSMSPIHPLVWIAALAFQLTNGLSIGGYLGGYGPTASSSWHLAHSRIGLGLLVWTLGLAGNIYHDEVLRQIRRPSQSNKKNPNVHKVYKIPTGGLFKYVLYPHYLCEWIEWLGFWIIGGWACVPARNFVVNEVATMLPRAHAQDEGPLELLKR</sequence>
<dbReference type="PANTHER" id="PTHR10556">
    <property type="entry name" value="3-OXO-5-ALPHA-STEROID 4-DEHYDROGENASE"/>
    <property type="match status" value="1"/>
</dbReference>
<keyword evidence="4 6" id="KW-1133">Transmembrane helix</keyword>
<keyword evidence="3 6" id="KW-0812">Transmembrane</keyword>
<evidence type="ECO:0000313" key="9">
    <source>
        <dbReference type="Proteomes" id="UP000254866"/>
    </source>
</evidence>
<protein>
    <submittedName>
        <fullName evidence="8">Putative steroid 5 alpha-reductase</fullName>
    </submittedName>
</protein>
<comment type="similarity">
    <text evidence="2">Belongs to the steroid 5-alpha reductase family.</text>
</comment>
<name>A0A370TQH3_9HELO</name>
<evidence type="ECO:0000256" key="6">
    <source>
        <dbReference type="SAM" id="Phobius"/>
    </source>
</evidence>
<evidence type="ECO:0000256" key="4">
    <source>
        <dbReference type="ARBA" id="ARBA00022989"/>
    </source>
</evidence>
<feature type="transmembrane region" description="Helical" evidence="6">
    <location>
        <begin position="130"/>
        <end position="150"/>
    </location>
</feature>
<dbReference type="PANTHER" id="PTHR10556:SF43">
    <property type="entry name" value="STEROID 5-ALPHA-REDUCTASE DET2"/>
    <property type="match status" value="1"/>
</dbReference>
<dbReference type="RefSeq" id="XP_031870424.1">
    <property type="nucleotide sequence ID" value="XM_032013824.1"/>
</dbReference>
<feature type="domain" description="3-oxo-5-alpha-steroid 4-dehydrogenase C-terminal" evidence="7">
    <location>
        <begin position="97"/>
        <end position="229"/>
    </location>
</feature>
<dbReference type="GO" id="GO:0016020">
    <property type="term" value="C:membrane"/>
    <property type="evidence" value="ECO:0007669"/>
    <property type="project" value="UniProtKB-SubCell"/>
</dbReference>
<dbReference type="InterPro" id="IPR039357">
    <property type="entry name" value="SRD5A/TECR"/>
</dbReference>
<keyword evidence="9" id="KW-1185">Reference proteome</keyword>
<evidence type="ECO:0000256" key="2">
    <source>
        <dbReference type="ARBA" id="ARBA00007742"/>
    </source>
</evidence>